<comment type="caution">
    <text evidence="1">The sequence shown here is derived from an EMBL/GenBank/DDBJ whole genome shotgun (WGS) entry which is preliminary data.</text>
</comment>
<evidence type="ECO:0000313" key="2">
    <source>
        <dbReference type="Proteomes" id="UP000013220"/>
    </source>
</evidence>
<dbReference type="EMBL" id="AORH01000026">
    <property type="protein sequence ID" value="ENY69397.1"/>
    <property type="molecule type" value="Genomic_DNA"/>
</dbReference>
<organism evidence="1 2">
    <name type="scientific">Mycoplasmopsis bovigenitalium 51080</name>
    <dbReference type="NCBI Taxonomy" id="1188235"/>
    <lineage>
        <taxon>Bacteria</taxon>
        <taxon>Bacillati</taxon>
        <taxon>Mycoplasmatota</taxon>
        <taxon>Mycoplasmoidales</taxon>
        <taxon>Metamycoplasmataceae</taxon>
        <taxon>Mycoplasmopsis</taxon>
    </lineage>
</organism>
<proteinExistence type="predicted"/>
<dbReference type="PATRIC" id="fig|1188235.3.peg.434"/>
<dbReference type="OrthoDB" id="393355at2"/>
<keyword evidence="2" id="KW-1185">Reference proteome</keyword>
<evidence type="ECO:0000313" key="1">
    <source>
        <dbReference type="EMBL" id="ENY69397.1"/>
    </source>
</evidence>
<name>N9V1Z0_9BACT</name>
<dbReference type="Gene3D" id="2.70.70.10">
    <property type="entry name" value="Glucose Permease (Domain IIA)"/>
    <property type="match status" value="1"/>
</dbReference>
<dbReference type="eggNOG" id="COG0739">
    <property type="taxonomic scope" value="Bacteria"/>
</dbReference>
<dbReference type="STRING" id="1188235.MBVG_4200"/>
<dbReference type="AlphaFoldDB" id="N9V1Z0"/>
<dbReference type="NCBIfam" id="NF045981">
    <property type="entry name" value="MSC0775_fam_LP"/>
    <property type="match status" value="1"/>
</dbReference>
<reference evidence="1 2" key="1">
    <citation type="journal article" date="2013" name="Genome Announc.">
        <title>Draft Genome Sequences of Mycoplasma alkalescens, Mycoplasma arginini, and Mycoplasma bovigenitalium, Three Species with Equivocal Pathogenic Status for Cattle.</title>
        <authorList>
            <person name="Manso-Silvan L."/>
            <person name="Tardy F."/>
            <person name="Baranowski E."/>
            <person name="Barre A."/>
            <person name="Blanchard A."/>
            <person name="Breton M."/>
            <person name="Couture C."/>
            <person name="Citti C."/>
            <person name="Dordet-Frisoni E."/>
            <person name="Dupuy V."/>
            <person name="Gaurivaud P."/>
            <person name="Jacob D."/>
            <person name="Lemaitre C."/>
            <person name="Nikolski M."/>
            <person name="Nouvel L.X."/>
            <person name="Poumarat F."/>
            <person name="Thebault P."/>
            <person name="Theil S."/>
            <person name="Thiaucourt F."/>
            <person name="Sirand-Pugnet P."/>
        </authorList>
    </citation>
    <scope>NUCLEOTIDE SEQUENCE [LARGE SCALE GENOMIC DNA]</scope>
    <source>
        <strain evidence="1 2">51080</strain>
    </source>
</reference>
<dbReference type="InterPro" id="IPR011055">
    <property type="entry name" value="Dup_hybrid_motif"/>
</dbReference>
<protein>
    <submittedName>
        <fullName evidence="1">Uncharacterized protein</fullName>
    </submittedName>
</protein>
<sequence length="636" mass="73673">MMANNYMYKYMKFDENQFKTIVKSKFNISDKVLNKLKFKVDYSNVYRDLGNNFDVKVPIIIRLDLENHEKANYPKGLYSQQTINVYLKNVKMTSNEEKNLKELKDSIKEIEALKAQDFTTSINIYDSHKELIQKYGINELNSKQISSIFNTQNQKFNELAERLKAKNIELKYTVNKVYFDEKEPNFIRINVRIGAKHNGKEKNFNEFGFNLPVLVNIEKNEYLKQLKVAESIKVKTIVNPDINTDLSIITSDDLLVEFNNESIEKIELDKITSNNFRSASVSLNVKLKNIEKPLKLVKMLGTQNYGLLYSEEFTKNNIQAYNFEMNRLTQELLPSINKDFFGHYKSELFTGGYGTSRSFYSEKVKTPSFLHWGEDYLAPDFQPVLMPFDGELIGVYEIEQKREFEGVGTVALIKVKHDKLNLTPREREIYLDPSVDYVYIGYIHLDGAKTLNNSELGLSSQQYSKSGKNYFVAPQASPKNPISVNKNQIIGFLGNNASNGGWMSHAHVNFYARIKKSTTENYFTKDTRTDISDKRLKDYLNFSDQKNVNYIIHNIGVFGNVLNSKNDVVYPVDPKTGEKIKNSKAIESEILYYKKSLSKYEQEVKRGYSDPNIIFKLRDQRTLSFSVDDTFNIKTQ</sequence>
<dbReference type="Proteomes" id="UP000013220">
    <property type="component" value="Unassembled WGS sequence"/>
</dbReference>
<gene>
    <name evidence="1" type="ORF">MBVG_4200</name>
</gene>
<accession>N9V1Z0</accession>